<keyword evidence="4" id="KW-0645">Protease</keyword>
<dbReference type="FunFam" id="2.40.10.10:FF:000017">
    <property type="entry name" value="Chymotrypsin-like elastase family member 1"/>
    <property type="match status" value="1"/>
</dbReference>
<evidence type="ECO:0000256" key="7">
    <source>
        <dbReference type="ARBA" id="ARBA00022825"/>
    </source>
</evidence>
<name>A0A3B4FGY6_9CICH</name>
<dbReference type="PROSITE" id="PS50240">
    <property type="entry name" value="TRYPSIN_DOM"/>
    <property type="match status" value="1"/>
</dbReference>
<evidence type="ECO:0000256" key="9">
    <source>
        <dbReference type="ARBA" id="ARBA00023145"/>
    </source>
</evidence>
<evidence type="ECO:0000256" key="11">
    <source>
        <dbReference type="ARBA" id="ARBA00036864"/>
    </source>
</evidence>
<evidence type="ECO:0000256" key="2">
    <source>
        <dbReference type="ARBA" id="ARBA00004613"/>
    </source>
</evidence>
<keyword evidence="5" id="KW-0732">Signal</keyword>
<evidence type="ECO:0000259" key="13">
    <source>
        <dbReference type="PROSITE" id="PS50240"/>
    </source>
</evidence>
<dbReference type="PRINTS" id="PR00722">
    <property type="entry name" value="CHYMOTRYPSIN"/>
</dbReference>
<dbReference type="InterPro" id="IPR001254">
    <property type="entry name" value="Trypsin_dom"/>
</dbReference>
<dbReference type="InterPro" id="IPR009003">
    <property type="entry name" value="Peptidase_S1_PA"/>
</dbReference>
<dbReference type="AlphaFoldDB" id="A0A3B4FGY6"/>
<protein>
    <recommendedName>
        <fullName evidence="12">pancreatic elastase</fullName>
        <ecNumber evidence="12">3.4.21.36</ecNumber>
    </recommendedName>
</protein>
<dbReference type="SMART" id="SM00020">
    <property type="entry name" value="Tryp_SPc"/>
    <property type="match status" value="1"/>
</dbReference>
<evidence type="ECO:0000256" key="12">
    <source>
        <dbReference type="ARBA" id="ARBA00039015"/>
    </source>
</evidence>
<evidence type="ECO:0000256" key="8">
    <source>
        <dbReference type="ARBA" id="ARBA00022837"/>
    </source>
</evidence>
<dbReference type="GO" id="GO:0004252">
    <property type="term" value="F:serine-type endopeptidase activity"/>
    <property type="evidence" value="ECO:0007669"/>
    <property type="project" value="UniProtKB-EC"/>
</dbReference>
<dbReference type="InterPro" id="IPR033116">
    <property type="entry name" value="TRYPSIN_SER"/>
</dbReference>
<comment type="catalytic activity">
    <reaction evidence="11">
        <text>Hydrolysis of proteins, including elastin. Preferential cleavage: Ala-|-Xaa.</text>
        <dbReference type="EC" id="3.4.21.36"/>
    </reaction>
</comment>
<dbReference type="InterPro" id="IPR043504">
    <property type="entry name" value="Peptidase_S1_PA_chymotrypsin"/>
</dbReference>
<evidence type="ECO:0000256" key="3">
    <source>
        <dbReference type="ARBA" id="ARBA00022525"/>
    </source>
</evidence>
<keyword evidence="7" id="KW-0720">Serine protease</keyword>
<evidence type="ECO:0000256" key="5">
    <source>
        <dbReference type="ARBA" id="ARBA00022729"/>
    </source>
</evidence>
<dbReference type="CDD" id="cd00190">
    <property type="entry name" value="Tryp_SPc"/>
    <property type="match status" value="1"/>
</dbReference>
<feature type="domain" description="Peptidase S1" evidence="13">
    <location>
        <begin position="19"/>
        <end position="247"/>
    </location>
</feature>
<dbReference type="STRING" id="303518.ENSPNYP00000009178"/>
<dbReference type="Ensembl" id="ENSPNYT00000009386.1">
    <property type="protein sequence ID" value="ENSPNYP00000009178.1"/>
    <property type="gene ID" value="ENSPNYG00000006973.1"/>
</dbReference>
<comment type="subcellular location">
    <subcellularLocation>
        <location evidence="2">Secreted</location>
    </subcellularLocation>
</comment>
<keyword evidence="6" id="KW-0378">Hydrolase</keyword>
<sequence>MGAGVSELLFTGTFRPGGCGPARGQASPEATHLLLIRAHRGSYLGESWSSHRRGIIALVSHVSVRLGGADRVCPRGSVLNDILEDEQNVLFIEVTVCWSLRYDIALLRLTSDATLNNYVQLAALPPANQVLPNNNPCYISGWGRTQTGGQISAQLKQASLPVVDHNTCSSSGWWGSTVKTTMVCAGGGSNSGCQGDSGGPLNCSVGGQYVVHGVTSFVSSSGCNAYQKPTVFTRVSAYISWMNSVSIL</sequence>
<keyword evidence="10" id="KW-1015">Disulfide bond</keyword>
<proteinExistence type="predicted"/>
<evidence type="ECO:0000313" key="14">
    <source>
        <dbReference type="Ensembl" id="ENSPNYP00000009178.1"/>
    </source>
</evidence>
<dbReference type="InterPro" id="IPR050850">
    <property type="entry name" value="Peptidase_S1_Elastase_sf"/>
</dbReference>
<evidence type="ECO:0000256" key="1">
    <source>
        <dbReference type="ARBA" id="ARBA00001913"/>
    </source>
</evidence>
<organism evidence="14">
    <name type="scientific">Pundamilia nyererei</name>
    <dbReference type="NCBI Taxonomy" id="303518"/>
    <lineage>
        <taxon>Eukaryota</taxon>
        <taxon>Metazoa</taxon>
        <taxon>Chordata</taxon>
        <taxon>Craniata</taxon>
        <taxon>Vertebrata</taxon>
        <taxon>Euteleostomi</taxon>
        <taxon>Actinopterygii</taxon>
        <taxon>Neopterygii</taxon>
        <taxon>Teleostei</taxon>
        <taxon>Neoteleostei</taxon>
        <taxon>Acanthomorphata</taxon>
        <taxon>Ovalentaria</taxon>
        <taxon>Cichlomorphae</taxon>
        <taxon>Cichliformes</taxon>
        <taxon>Cichlidae</taxon>
        <taxon>African cichlids</taxon>
        <taxon>Pseudocrenilabrinae</taxon>
        <taxon>Haplochromini</taxon>
        <taxon>Pundamilia</taxon>
    </lineage>
</organism>
<evidence type="ECO:0000256" key="10">
    <source>
        <dbReference type="ARBA" id="ARBA00023157"/>
    </source>
</evidence>
<dbReference type="GO" id="GO:0005615">
    <property type="term" value="C:extracellular space"/>
    <property type="evidence" value="ECO:0007669"/>
    <property type="project" value="TreeGrafter"/>
</dbReference>
<dbReference type="PROSITE" id="PS00135">
    <property type="entry name" value="TRYPSIN_SER"/>
    <property type="match status" value="1"/>
</dbReference>
<dbReference type="PANTHER" id="PTHR24257:SF0">
    <property type="entry name" value="CHYMOTRYPSIN-LIKE ELASTASE FAMILY MEMBER 1"/>
    <property type="match status" value="1"/>
</dbReference>
<keyword evidence="8" id="KW-0106">Calcium</keyword>
<evidence type="ECO:0000256" key="6">
    <source>
        <dbReference type="ARBA" id="ARBA00022801"/>
    </source>
</evidence>
<dbReference type="SUPFAM" id="SSF50494">
    <property type="entry name" value="Trypsin-like serine proteases"/>
    <property type="match status" value="1"/>
</dbReference>
<dbReference type="GO" id="GO:0006508">
    <property type="term" value="P:proteolysis"/>
    <property type="evidence" value="ECO:0007669"/>
    <property type="project" value="UniProtKB-KW"/>
</dbReference>
<dbReference type="Pfam" id="PF00089">
    <property type="entry name" value="Trypsin"/>
    <property type="match status" value="1"/>
</dbReference>
<dbReference type="InterPro" id="IPR001314">
    <property type="entry name" value="Peptidase_S1A"/>
</dbReference>
<comment type="cofactor">
    <cofactor evidence="1">
        <name>Ca(2+)</name>
        <dbReference type="ChEBI" id="CHEBI:29108"/>
    </cofactor>
</comment>
<accession>A0A3B4FGY6</accession>
<dbReference type="EC" id="3.4.21.36" evidence="12"/>
<keyword evidence="9" id="KW-0865">Zymogen</keyword>
<reference evidence="14" key="1">
    <citation type="submission" date="2023-09" db="UniProtKB">
        <authorList>
            <consortium name="Ensembl"/>
        </authorList>
    </citation>
    <scope>IDENTIFICATION</scope>
</reference>
<evidence type="ECO:0000256" key="4">
    <source>
        <dbReference type="ARBA" id="ARBA00022670"/>
    </source>
</evidence>
<dbReference type="GeneTree" id="ENSGT01030000234528"/>
<dbReference type="Gene3D" id="2.40.10.10">
    <property type="entry name" value="Trypsin-like serine proteases"/>
    <property type="match status" value="2"/>
</dbReference>
<dbReference type="PANTHER" id="PTHR24257">
    <property type="entry name" value="CHYMOTRYPSIN-LIKE ELASTASE FAMILY MEMBER"/>
    <property type="match status" value="1"/>
</dbReference>
<keyword evidence="3" id="KW-0964">Secreted</keyword>